<evidence type="ECO:0000256" key="2">
    <source>
        <dbReference type="ARBA" id="ARBA00023015"/>
    </source>
</evidence>
<dbReference type="InterPro" id="IPR051089">
    <property type="entry name" value="prtT"/>
</dbReference>
<evidence type="ECO:0000313" key="6">
    <source>
        <dbReference type="EMBL" id="KAF7190402.1"/>
    </source>
</evidence>
<gene>
    <name evidence="6" type="ORF">HII31_08320</name>
</gene>
<sequence>METVPLPNDCYARSPLLFWTIVAIGARKYLNNPTVIVQLGPRVSNLNKAVIARLEPVLLTVQALVLQCAWPMPFRTLCNDVTPVVAGLVLQLATTVGLHVQGSGQEFVRSKLSTDRDRILERGRLWACCSLVCQRVITTNGTPPLLVVDDYDHNSIDCFIPPSLLHQKLIGDTLTEAIVDLMRNRILTAPQSRLPSSLDVTLAKAVERLQQLNCDAVETIGTFLSCLRTPLLSDIILDVFYAQAAELHLLSFHLFKYRSAIPDDLLKRMYDLAVDLIELAMELDKSANIADFGPVFFARLLDSAAIAILRLCRSDISDQLDLDRGRKAYFALIVFHRKHSVRQDDAFARFSIILTNLWTSTRIFKSENGSTDSLHVRSRARLGMSMVYDCFWWWRQEYGRQKCIYDSEATQEQATPSALEWFAFDDMLTNNWLDMGVDGRAL</sequence>
<reference evidence="6" key="1">
    <citation type="submission" date="2020-04" db="EMBL/GenBank/DDBJ databases">
        <title>Draft genome resource of the tomato pathogen Pseudocercospora fuligena.</title>
        <authorList>
            <person name="Zaccaron A."/>
        </authorList>
    </citation>
    <scope>NUCLEOTIDE SEQUENCE</scope>
    <source>
        <strain evidence="6">PF001</strain>
    </source>
</reference>
<keyword evidence="3" id="KW-0238">DNA-binding</keyword>
<evidence type="ECO:0000256" key="3">
    <source>
        <dbReference type="ARBA" id="ARBA00023125"/>
    </source>
</evidence>
<keyword evidence="2" id="KW-0805">Transcription regulation</keyword>
<keyword evidence="4" id="KW-0804">Transcription</keyword>
<accession>A0A8H6RH31</accession>
<evidence type="ECO:0000256" key="5">
    <source>
        <dbReference type="ARBA" id="ARBA00023242"/>
    </source>
</evidence>
<comment type="caution">
    <text evidence="6">The sequence shown here is derived from an EMBL/GenBank/DDBJ whole genome shotgun (WGS) entry which is preliminary data.</text>
</comment>
<dbReference type="CDD" id="cd12148">
    <property type="entry name" value="fungal_TF_MHR"/>
    <property type="match status" value="1"/>
</dbReference>
<name>A0A8H6RH31_9PEZI</name>
<evidence type="ECO:0000256" key="4">
    <source>
        <dbReference type="ARBA" id="ARBA00023163"/>
    </source>
</evidence>
<dbReference type="Proteomes" id="UP000660729">
    <property type="component" value="Unassembled WGS sequence"/>
</dbReference>
<organism evidence="6 7">
    <name type="scientific">Pseudocercospora fuligena</name>
    <dbReference type="NCBI Taxonomy" id="685502"/>
    <lineage>
        <taxon>Eukaryota</taxon>
        <taxon>Fungi</taxon>
        <taxon>Dikarya</taxon>
        <taxon>Ascomycota</taxon>
        <taxon>Pezizomycotina</taxon>
        <taxon>Dothideomycetes</taxon>
        <taxon>Dothideomycetidae</taxon>
        <taxon>Mycosphaerellales</taxon>
        <taxon>Mycosphaerellaceae</taxon>
        <taxon>Pseudocercospora</taxon>
    </lineage>
</organism>
<dbReference type="PANTHER" id="PTHR31845:SF21">
    <property type="entry name" value="REGULATORY PROTEIN LEU3"/>
    <property type="match status" value="1"/>
</dbReference>
<dbReference type="GO" id="GO:0000976">
    <property type="term" value="F:transcription cis-regulatory region binding"/>
    <property type="evidence" value="ECO:0007669"/>
    <property type="project" value="TreeGrafter"/>
</dbReference>
<comment type="subcellular location">
    <subcellularLocation>
        <location evidence="1">Nucleus</location>
    </subcellularLocation>
</comment>
<keyword evidence="7" id="KW-1185">Reference proteome</keyword>
<dbReference type="GO" id="GO:0005634">
    <property type="term" value="C:nucleus"/>
    <property type="evidence" value="ECO:0007669"/>
    <property type="project" value="UniProtKB-SubCell"/>
</dbReference>
<dbReference type="PANTHER" id="PTHR31845">
    <property type="entry name" value="FINGER DOMAIN PROTEIN, PUTATIVE-RELATED"/>
    <property type="match status" value="1"/>
</dbReference>
<dbReference type="OrthoDB" id="3163292at2759"/>
<evidence type="ECO:0000313" key="7">
    <source>
        <dbReference type="Proteomes" id="UP000660729"/>
    </source>
</evidence>
<dbReference type="GO" id="GO:0000981">
    <property type="term" value="F:DNA-binding transcription factor activity, RNA polymerase II-specific"/>
    <property type="evidence" value="ECO:0007669"/>
    <property type="project" value="TreeGrafter"/>
</dbReference>
<keyword evidence="5" id="KW-0539">Nucleus</keyword>
<proteinExistence type="predicted"/>
<protein>
    <submittedName>
        <fullName evidence="6">Regulatory protein LEU3</fullName>
    </submittedName>
</protein>
<dbReference type="EMBL" id="JABCIY010000173">
    <property type="protein sequence ID" value="KAF7190402.1"/>
    <property type="molecule type" value="Genomic_DNA"/>
</dbReference>
<evidence type="ECO:0000256" key="1">
    <source>
        <dbReference type="ARBA" id="ARBA00004123"/>
    </source>
</evidence>
<dbReference type="AlphaFoldDB" id="A0A8H6RH31"/>